<evidence type="ECO:0000256" key="2">
    <source>
        <dbReference type="ARBA" id="ARBA00002322"/>
    </source>
</evidence>
<evidence type="ECO:0000256" key="20">
    <source>
        <dbReference type="PIRSR" id="PIRSR600823-4"/>
    </source>
</evidence>
<evidence type="ECO:0000256" key="6">
    <source>
        <dbReference type="ARBA" id="ARBA00022525"/>
    </source>
</evidence>
<dbReference type="Gramene" id="BGIOSGA026391-TA">
    <property type="protein sequence ID" value="BGIOSGA026391-PA"/>
    <property type="gene ID" value="BGIOSGA026391"/>
</dbReference>
<dbReference type="PROSITE" id="PS00435">
    <property type="entry name" value="PEROXIDASE_1"/>
    <property type="match status" value="1"/>
</dbReference>
<dbReference type="GO" id="GO:0020037">
    <property type="term" value="F:heme binding"/>
    <property type="evidence" value="ECO:0007669"/>
    <property type="project" value="UniProtKB-UniRule"/>
</dbReference>
<dbReference type="AlphaFoldDB" id="A2YPX5"/>
<organism evidence="24 25">
    <name type="scientific">Oryza sativa subsp. indica</name>
    <name type="common">Rice</name>
    <dbReference type="NCBI Taxonomy" id="39946"/>
    <lineage>
        <taxon>Eukaryota</taxon>
        <taxon>Viridiplantae</taxon>
        <taxon>Streptophyta</taxon>
        <taxon>Embryophyta</taxon>
        <taxon>Tracheophyta</taxon>
        <taxon>Spermatophyta</taxon>
        <taxon>Magnoliopsida</taxon>
        <taxon>Liliopsida</taxon>
        <taxon>Poales</taxon>
        <taxon>Poaceae</taxon>
        <taxon>BOP clade</taxon>
        <taxon>Oryzoideae</taxon>
        <taxon>Oryzeae</taxon>
        <taxon>Oryzinae</taxon>
        <taxon>Oryza</taxon>
        <taxon>Oryza sativa</taxon>
    </lineage>
</organism>
<feature type="chain" id="PRO_5005121207" description="Peroxidase" evidence="22">
    <location>
        <begin position="23"/>
        <end position="338"/>
    </location>
</feature>
<feature type="disulfide bond" evidence="21">
    <location>
        <begin position="66"/>
        <end position="95"/>
    </location>
</feature>
<evidence type="ECO:0000256" key="11">
    <source>
        <dbReference type="ARBA" id="ARBA00022837"/>
    </source>
</evidence>
<dbReference type="Gene3D" id="1.10.420.10">
    <property type="entry name" value="Peroxidase, domain 2"/>
    <property type="match status" value="1"/>
</dbReference>
<dbReference type="GO" id="GO:0140825">
    <property type="term" value="F:lactoperoxidase activity"/>
    <property type="evidence" value="ECO:0007669"/>
    <property type="project" value="UniProtKB-EC"/>
</dbReference>
<dbReference type="OMA" id="RSVMECS"/>
<feature type="binding site" evidence="19">
    <location>
        <position position="65"/>
    </location>
    <ligand>
        <name>Ca(2+)</name>
        <dbReference type="ChEBI" id="CHEBI:29108"/>
        <label>1</label>
    </ligand>
</feature>
<dbReference type="EC" id="1.11.1.7" evidence="5 22"/>
<keyword evidence="13 19" id="KW-0408">Iron</keyword>
<comment type="cofactor">
    <cofactor evidence="19 22">
        <name>Ca(2+)</name>
        <dbReference type="ChEBI" id="CHEBI:29108"/>
    </cofactor>
    <text evidence="19 22">Binds 2 calcium ions per subunit.</text>
</comment>
<keyword evidence="14 21" id="KW-1015">Disulfide bond</keyword>
<keyword evidence="6 22" id="KW-0964">Secreted</keyword>
<comment type="cofactor">
    <cofactor evidence="19 22">
        <name>heme b</name>
        <dbReference type="ChEBI" id="CHEBI:60344"/>
    </cofactor>
    <text evidence="19 22">Binds 1 heme b (iron(II)-protoporphyrin IX) group per subunit.</text>
</comment>
<dbReference type="CDD" id="cd00693">
    <property type="entry name" value="secretory_peroxidase"/>
    <property type="match status" value="1"/>
</dbReference>
<dbReference type="InterPro" id="IPR033905">
    <property type="entry name" value="Secretory_peroxidase"/>
</dbReference>
<comment type="similarity">
    <text evidence="22">Belongs to the peroxidase family. Classical plant (class III) peroxidase subfamily.</text>
</comment>
<dbReference type="FunFam" id="1.10.520.10:FF:000009">
    <property type="entry name" value="Peroxidase"/>
    <property type="match status" value="1"/>
</dbReference>
<evidence type="ECO:0000256" key="8">
    <source>
        <dbReference type="ARBA" id="ARBA00022617"/>
    </source>
</evidence>
<dbReference type="PRINTS" id="PR00461">
    <property type="entry name" value="PLPEROXIDASE"/>
</dbReference>
<dbReference type="EMBL" id="CM000132">
    <property type="protein sequence ID" value="EAZ05136.1"/>
    <property type="molecule type" value="Genomic_DNA"/>
</dbReference>
<feature type="binding site" evidence="19">
    <location>
        <position position="265"/>
    </location>
    <ligand>
        <name>Ca(2+)</name>
        <dbReference type="ChEBI" id="CHEBI:29108"/>
        <label>2</label>
    </ligand>
</feature>
<evidence type="ECO:0000256" key="12">
    <source>
        <dbReference type="ARBA" id="ARBA00023002"/>
    </source>
</evidence>
<name>A2YPX5_ORYSI</name>
<feature type="binding site" evidence="19">
    <location>
        <position position="96"/>
    </location>
    <ligand>
        <name>Ca(2+)</name>
        <dbReference type="ChEBI" id="CHEBI:29108"/>
        <label>1</label>
    </ligand>
</feature>
<evidence type="ECO:0000256" key="1">
    <source>
        <dbReference type="ARBA" id="ARBA00000189"/>
    </source>
</evidence>
<evidence type="ECO:0000256" key="3">
    <source>
        <dbReference type="ARBA" id="ARBA00004613"/>
    </source>
</evidence>
<keyword evidence="11 19" id="KW-0106">Calcium</keyword>
<dbReference type="InterPro" id="IPR010255">
    <property type="entry name" value="Haem_peroxidase_sf"/>
</dbReference>
<sequence>MASASSLGLLLMLAALVSTATAHLSPTFYDTSCPRAMSIIKSTVTAAVNNEPRMGASLLRLHFHDCFVQARFHLTNHPVFFFYFDLMPKSSKQGCDASILLAGNERNAAPNFSVRGYDVIDSIKTQIEAVCKQTVSCADILTVAARDSVVALGGPSWSVPLGRRDSTGAATAAQVISSLAPSTDSLAQLISAYASKGLSATDLVALSGAHTIGMARCRGFRTRLYNETNIDAAFAAALKANCPATPGSGDGNLAPLDTTTPTAFDNAYYRNLLSNKGLLHSDQELFSNGSTDNTVRSFASSAAAFGAAFATAMVKMGNISPLTGTQGQIRLICSAVNS</sequence>
<feature type="disulfide bond" evidence="21">
    <location>
        <begin position="137"/>
        <end position="333"/>
    </location>
</feature>
<evidence type="ECO:0000256" key="22">
    <source>
        <dbReference type="RuleBase" id="RU362060"/>
    </source>
</evidence>
<evidence type="ECO:0000256" key="9">
    <source>
        <dbReference type="ARBA" id="ARBA00022723"/>
    </source>
</evidence>
<dbReference type="GO" id="GO:0006979">
    <property type="term" value="P:response to oxidative stress"/>
    <property type="evidence" value="ECO:0007669"/>
    <property type="project" value="UniProtKB-UniRule"/>
</dbReference>
<dbReference type="Pfam" id="PF00141">
    <property type="entry name" value="peroxidase"/>
    <property type="match status" value="1"/>
</dbReference>
<keyword evidence="8 22" id="KW-0349">Heme</keyword>
<keyword evidence="25" id="KW-1185">Reference proteome</keyword>
<keyword evidence="10 22" id="KW-0732">Signal</keyword>
<feature type="site" description="Transition state stabilizer" evidence="20">
    <location>
        <position position="60"/>
    </location>
</feature>
<feature type="active site" description="Proton acceptor" evidence="18">
    <location>
        <position position="64"/>
    </location>
</feature>
<comment type="subcellular location">
    <subcellularLocation>
        <location evidence="3 22">Secreted</location>
    </subcellularLocation>
</comment>
<evidence type="ECO:0000256" key="5">
    <source>
        <dbReference type="ARBA" id="ARBA00012313"/>
    </source>
</evidence>
<feature type="binding site" evidence="19">
    <location>
        <position position="68"/>
    </location>
    <ligand>
        <name>Ca(2+)</name>
        <dbReference type="ChEBI" id="CHEBI:29108"/>
        <label>1</label>
    </ligand>
</feature>
<feature type="binding site" evidence="19">
    <location>
        <position position="260"/>
    </location>
    <ligand>
        <name>Ca(2+)</name>
        <dbReference type="ChEBI" id="CHEBI:29108"/>
        <label>2</label>
    </ligand>
</feature>
<dbReference type="PANTHER" id="PTHR31388">
    <property type="entry name" value="PEROXIDASE 72-RELATED"/>
    <property type="match status" value="1"/>
</dbReference>
<evidence type="ECO:0000256" key="19">
    <source>
        <dbReference type="PIRSR" id="PIRSR600823-3"/>
    </source>
</evidence>
<keyword evidence="17 22" id="KW-0376">Hydrogen peroxide</keyword>
<dbReference type="PROSITE" id="PS00436">
    <property type="entry name" value="PEROXIDASE_2"/>
    <property type="match status" value="1"/>
</dbReference>
<evidence type="ECO:0000256" key="14">
    <source>
        <dbReference type="ARBA" id="ARBA00023157"/>
    </source>
</evidence>
<accession>A2YPX5</accession>
<feature type="domain" description="Plant heme peroxidase family profile" evidence="23">
    <location>
        <begin position="23"/>
        <end position="337"/>
    </location>
</feature>
<dbReference type="Proteomes" id="UP000007015">
    <property type="component" value="Chromosome 7"/>
</dbReference>
<keyword evidence="9 19" id="KW-0479">Metal-binding</keyword>
<evidence type="ECO:0000313" key="25">
    <source>
        <dbReference type="Proteomes" id="UP000007015"/>
    </source>
</evidence>
<feature type="binding site" evidence="19">
    <location>
        <position position="105"/>
    </location>
    <ligand>
        <name>Ca(2+)</name>
        <dbReference type="ChEBI" id="CHEBI:29108"/>
        <label>1</label>
    </ligand>
</feature>
<comment type="similarity">
    <text evidence="4">Belongs to the peroxidase family. Ascorbate peroxidase subfamily.</text>
</comment>
<keyword evidence="7 22" id="KW-0575">Peroxidase</keyword>
<feature type="binding site" description="axial binding residue" evidence="19">
    <location>
        <position position="210"/>
    </location>
    <ligand>
        <name>heme b</name>
        <dbReference type="ChEBI" id="CHEBI:60344"/>
    </ligand>
    <ligandPart>
        <name>Fe</name>
        <dbReference type="ChEBI" id="CHEBI:18248"/>
    </ligandPart>
</feature>
<dbReference type="GO" id="GO:0042744">
    <property type="term" value="P:hydrogen peroxide catabolic process"/>
    <property type="evidence" value="ECO:0007669"/>
    <property type="project" value="UniProtKB-KW"/>
</dbReference>
<evidence type="ECO:0000259" key="23">
    <source>
        <dbReference type="PROSITE" id="PS50873"/>
    </source>
</evidence>
<protein>
    <recommendedName>
        <fullName evidence="5 22">Peroxidase</fullName>
        <ecNumber evidence="5 22">1.11.1.7</ecNumber>
    </recommendedName>
</protein>
<feature type="disulfide bond" evidence="21">
    <location>
        <begin position="33"/>
        <end position="131"/>
    </location>
</feature>
<proteinExistence type="inferred from homology"/>
<dbReference type="SUPFAM" id="SSF48113">
    <property type="entry name" value="Heme-dependent peroxidases"/>
    <property type="match status" value="1"/>
</dbReference>
<feature type="binding site" evidence="19">
    <location>
        <position position="211"/>
    </location>
    <ligand>
        <name>Ca(2+)</name>
        <dbReference type="ChEBI" id="CHEBI:29108"/>
        <label>2</label>
    </ligand>
</feature>
<dbReference type="STRING" id="39946.A2YPX5"/>
<dbReference type="Gene3D" id="1.10.520.10">
    <property type="match status" value="1"/>
</dbReference>
<dbReference type="HOGENOM" id="CLU_010543_0_0_1"/>
<evidence type="ECO:0000256" key="7">
    <source>
        <dbReference type="ARBA" id="ARBA00022559"/>
    </source>
</evidence>
<evidence type="ECO:0000313" key="24">
    <source>
        <dbReference type="EMBL" id="EAZ05136.1"/>
    </source>
</evidence>
<feature type="signal peptide" evidence="22">
    <location>
        <begin position="1"/>
        <end position="22"/>
    </location>
</feature>
<feature type="disulfide bond" evidence="21">
    <location>
        <begin position="217"/>
        <end position="242"/>
    </location>
</feature>
<dbReference type="PROSITE" id="PS50873">
    <property type="entry name" value="PEROXIDASE_4"/>
    <property type="match status" value="1"/>
</dbReference>
<reference evidence="24 25" key="1">
    <citation type="journal article" date="2005" name="PLoS Biol.">
        <title>The genomes of Oryza sativa: a history of duplications.</title>
        <authorList>
            <person name="Yu J."/>
            <person name="Wang J."/>
            <person name="Lin W."/>
            <person name="Li S."/>
            <person name="Li H."/>
            <person name="Zhou J."/>
            <person name="Ni P."/>
            <person name="Dong W."/>
            <person name="Hu S."/>
            <person name="Zeng C."/>
            <person name="Zhang J."/>
            <person name="Zhang Y."/>
            <person name="Li R."/>
            <person name="Xu Z."/>
            <person name="Li S."/>
            <person name="Li X."/>
            <person name="Zheng H."/>
            <person name="Cong L."/>
            <person name="Lin L."/>
            <person name="Yin J."/>
            <person name="Geng J."/>
            <person name="Li G."/>
            <person name="Shi J."/>
            <person name="Liu J."/>
            <person name="Lv H."/>
            <person name="Li J."/>
            <person name="Wang J."/>
            <person name="Deng Y."/>
            <person name="Ran L."/>
            <person name="Shi X."/>
            <person name="Wang X."/>
            <person name="Wu Q."/>
            <person name="Li C."/>
            <person name="Ren X."/>
            <person name="Wang J."/>
            <person name="Wang X."/>
            <person name="Li D."/>
            <person name="Liu D."/>
            <person name="Zhang X."/>
            <person name="Ji Z."/>
            <person name="Zhao W."/>
            <person name="Sun Y."/>
            <person name="Zhang Z."/>
            <person name="Bao J."/>
            <person name="Han Y."/>
            <person name="Dong L."/>
            <person name="Ji J."/>
            <person name="Chen P."/>
            <person name="Wu S."/>
            <person name="Liu J."/>
            <person name="Xiao Y."/>
            <person name="Bu D."/>
            <person name="Tan J."/>
            <person name="Yang L."/>
            <person name="Ye C."/>
            <person name="Zhang J."/>
            <person name="Xu J."/>
            <person name="Zhou Y."/>
            <person name="Yu Y."/>
            <person name="Zhang B."/>
            <person name="Zhuang S."/>
            <person name="Wei H."/>
            <person name="Liu B."/>
            <person name="Lei M."/>
            <person name="Yu H."/>
            <person name="Li Y."/>
            <person name="Xu H."/>
            <person name="Wei S."/>
            <person name="He X."/>
            <person name="Fang L."/>
            <person name="Zhang Z."/>
            <person name="Zhang Y."/>
            <person name="Huang X."/>
            <person name="Su Z."/>
            <person name="Tong W."/>
            <person name="Li J."/>
            <person name="Tong Z."/>
            <person name="Li S."/>
            <person name="Ye J."/>
            <person name="Wang L."/>
            <person name="Fang L."/>
            <person name="Lei T."/>
            <person name="Chen C."/>
            <person name="Chen H."/>
            <person name="Xu Z."/>
            <person name="Li H."/>
            <person name="Huang H."/>
            <person name="Zhang F."/>
            <person name="Xu H."/>
            <person name="Li N."/>
            <person name="Zhao C."/>
            <person name="Li S."/>
            <person name="Dong L."/>
            <person name="Huang Y."/>
            <person name="Li L."/>
            <person name="Xi Y."/>
            <person name="Qi Q."/>
            <person name="Li W."/>
            <person name="Zhang B."/>
            <person name="Hu W."/>
            <person name="Zhang Y."/>
            <person name="Tian X."/>
            <person name="Jiao Y."/>
            <person name="Liang X."/>
            <person name="Jin J."/>
            <person name="Gao L."/>
            <person name="Zheng W."/>
            <person name="Hao B."/>
            <person name="Liu S."/>
            <person name="Wang W."/>
            <person name="Yuan L."/>
            <person name="Cao M."/>
            <person name="McDermott J."/>
            <person name="Samudrala R."/>
            <person name="Wang J."/>
            <person name="Wong G.K."/>
            <person name="Yang H."/>
        </authorList>
    </citation>
    <scope>NUCLEOTIDE SEQUENCE [LARGE SCALE GENOMIC DNA]</scope>
    <source>
        <strain evidence="25">cv. 93-11</strain>
    </source>
</reference>
<keyword evidence="16" id="KW-0873">Pyrrolidone carboxylic acid</keyword>
<evidence type="ECO:0000256" key="18">
    <source>
        <dbReference type="PIRSR" id="PIRSR600823-1"/>
    </source>
</evidence>
<dbReference type="InterPro" id="IPR019793">
    <property type="entry name" value="Peroxidases_heam-ligand_BS"/>
</dbReference>
<feature type="binding site" evidence="19">
    <location>
        <position position="98"/>
    </location>
    <ligand>
        <name>Ca(2+)</name>
        <dbReference type="ChEBI" id="CHEBI:29108"/>
        <label>1</label>
    </ligand>
</feature>
<gene>
    <name evidence="24" type="ORF">OsI_27329</name>
</gene>
<dbReference type="InterPro" id="IPR019794">
    <property type="entry name" value="Peroxidases_AS"/>
</dbReference>
<evidence type="ECO:0000256" key="16">
    <source>
        <dbReference type="ARBA" id="ARBA00023283"/>
    </source>
</evidence>
<dbReference type="PRINTS" id="PR00458">
    <property type="entry name" value="PEROXIDASE"/>
</dbReference>
<dbReference type="InterPro" id="IPR000823">
    <property type="entry name" value="Peroxidase_pln"/>
</dbReference>
<dbReference type="GO" id="GO:0046872">
    <property type="term" value="F:metal ion binding"/>
    <property type="evidence" value="ECO:0007669"/>
    <property type="project" value="UniProtKB-UniRule"/>
</dbReference>
<keyword evidence="15" id="KW-0325">Glycoprotein</keyword>
<evidence type="ECO:0000256" key="4">
    <source>
        <dbReference type="ARBA" id="ARBA00006873"/>
    </source>
</evidence>
<feature type="binding site" evidence="19">
    <location>
        <position position="257"/>
    </location>
    <ligand>
        <name>Ca(2+)</name>
        <dbReference type="ChEBI" id="CHEBI:29108"/>
        <label>2</label>
    </ligand>
</feature>
<evidence type="ECO:0000256" key="15">
    <source>
        <dbReference type="ARBA" id="ARBA00023180"/>
    </source>
</evidence>
<evidence type="ECO:0000256" key="21">
    <source>
        <dbReference type="PIRSR" id="PIRSR600823-5"/>
    </source>
</evidence>
<dbReference type="InterPro" id="IPR002016">
    <property type="entry name" value="Haem_peroxidase"/>
</dbReference>
<comment type="function">
    <text evidence="2">Removal of H(2)O(2), oxidation of toxic reductants, biosynthesis and degradation of lignin, suberization, auxin catabolism, response to environmental stresses such as wounding, pathogen attack and oxidative stress. These functions might be dependent on each isozyme/isoform in each plant tissue.</text>
</comment>
<feature type="binding site" evidence="19">
    <location>
        <position position="94"/>
    </location>
    <ligand>
        <name>Ca(2+)</name>
        <dbReference type="ChEBI" id="CHEBI:29108"/>
        <label>1</label>
    </ligand>
</feature>
<dbReference type="PANTHER" id="PTHR31388:SF13">
    <property type="entry name" value="PEROXIDASE 2"/>
    <property type="match status" value="1"/>
</dbReference>
<evidence type="ECO:0000256" key="13">
    <source>
        <dbReference type="ARBA" id="ARBA00023004"/>
    </source>
</evidence>
<evidence type="ECO:0000256" key="10">
    <source>
        <dbReference type="ARBA" id="ARBA00022729"/>
    </source>
</evidence>
<evidence type="ECO:0000256" key="17">
    <source>
        <dbReference type="ARBA" id="ARBA00023324"/>
    </source>
</evidence>
<keyword evidence="12 22" id="KW-0560">Oxidoreductase</keyword>
<comment type="catalytic activity">
    <reaction evidence="1 22">
        <text>2 a phenolic donor + H2O2 = 2 a phenolic radical donor + 2 H2O</text>
        <dbReference type="Rhea" id="RHEA:56136"/>
        <dbReference type="ChEBI" id="CHEBI:15377"/>
        <dbReference type="ChEBI" id="CHEBI:16240"/>
        <dbReference type="ChEBI" id="CHEBI:139520"/>
        <dbReference type="ChEBI" id="CHEBI:139521"/>
        <dbReference type="EC" id="1.11.1.7"/>
    </reaction>
</comment>
<dbReference type="FunFam" id="1.10.420.10:FF:000006">
    <property type="entry name" value="Peroxidase"/>
    <property type="match status" value="1"/>
</dbReference>
<dbReference type="GO" id="GO:0005576">
    <property type="term" value="C:extracellular region"/>
    <property type="evidence" value="ECO:0007669"/>
    <property type="project" value="UniProtKB-SubCell"/>
</dbReference>